<keyword evidence="1 5" id="KW-0808">Transferase</keyword>
<dbReference type="PANTHER" id="PTHR10953">
    <property type="entry name" value="UBIQUITIN-ACTIVATING ENZYME E1"/>
    <property type="match status" value="1"/>
</dbReference>
<dbReference type="CDD" id="cd00158">
    <property type="entry name" value="RHOD"/>
    <property type="match status" value="1"/>
</dbReference>
<dbReference type="InterPro" id="IPR001763">
    <property type="entry name" value="Rhodanese-like_dom"/>
</dbReference>
<dbReference type="CDD" id="cd00757">
    <property type="entry name" value="ThiF_MoeB_HesA_family"/>
    <property type="match status" value="1"/>
</dbReference>
<name>A0A3B0Z168_9ZZZZ</name>
<dbReference type="PROSITE" id="PS50206">
    <property type="entry name" value="RHODANESE_3"/>
    <property type="match status" value="1"/>
</dbReference>
<dbReference type="SMART" id="SM00450">
    <property type="entry name" value="RHOD"/>
    <property type="match status" value="1"/>
</dbReference>
<dbReference type="EMBL" id="UOFO01000109">
    <property type="protein sequence ID" value="VAW86998.1"/>
    <property type="molecule type" value="Genomic_DNA"/>
</dbReference>
<dbReference type="SUPFAM" id="SSF52821">
    <property type="entry name" value="Rhodanese/Cell cycle control phosphatase"/>
    <property type="match status" value="1"/>
</dbReference>
<dbReference type="GO" id="GO:0005829">
    <property type="term" value="C:cytosol"/>
    <property type="evidence" value="ECO:0007669"/>
    <property type="project" value="TreeGrafter"/>
</dbReference>
<dbReference type="Gene3D" id="3.40.250.10">
    <property type="entry name" value="Rhodanese-like domain"/>
    <property type="match status" value="1"/>
</dbReference>
<keyword evidence="3" id="KW-0067">ATP-binding</keyword>
<evidence type="ECO:0000256" key="2">
    <source>
        <dbReference type="ARBA" id="ARBA00022741"/>
    </source>
</evidence>
<organism evidence="5">
    <name type="scientific">hydrothermal vent metagenome</name>
    <dbReference type="NCBI Taxonomy" id="652676"/>
    <lineage>
        <taxon>unclassified sequences</taxon>
        <taxon>metagenomes</taxon>
        <taxon>ecological metagenomes</taxon>
    </lineage>
</organism>
<dbReference type="Pfam" id="PF00581">
    <property type="entry name" value="Rhodanese"/>
    <property type="match status" value="1"/>
</dbReference>
<dbReference type="EC" id="2.7.7.80" evidence="5"/>
<dbReference type="SUPFAM" id="SSF69572">
    <property type="entry name" value="Activating enzymes of the ubiquitin-like proteins"/>
    <property type="match status" value="1"/>
</dbReference>
<sequence>MKGKNQRLAELQASIVEIEPKEAFALQQQGAVLLDVRETDEVANGSPNDALRLSRGFLELKIEEQVPDSDRILLVMCAGGSRSLFAADSLQKLGYEDVRSVAGGFNRWKNNGLAFEVPRLLDAEGRDRYSRHLLLPEVGEAGQIKLLDSKVLLIGAGGLGSPAAYYLAAAGVGTMGLVDHDVVDRSNLQRQIIHTDARVGTSKVASAKEAITALNPDVNVIGHEMHLNRENVDELFSQYDLILDGTDNLPTRYLVNDACVKHGIPNIHAAVYRFEGQITVFWPGYEKRRGGCYRCMFPVPPPADSAPSCSEIGVLGVLPGVMGLLQAVEAMKILLDIGDPLVGRMMYYDALAARFSEFKLKRKENCQFCGDGAEIGEYEDVAQVCAAPAG</sequence>
<evidence type="ECO:0000259" key="4">
    <source>
        <dbReference type="PROSITE" id="PS50206"/>
    </source>
</evidence>
<dbReference type="AlphaFoldDB" id="A0A3B0Z168"/>
<protein>
    <submittedName>
        <fullName evidence="5">Rhodanese-related sulfurtransferase / Molybdopterin-synthase adenylyltransferase</fullName>
        <ecNumber evidence="5">2.7.7.80</ecNumber>
    </submittedName>
</protein>
<dbReference type="Gene3D" id="3.40.50.720">
    <property type="entry name" value="NAD(P)-binding Rossmann-like Domain"/>
    <property type="match status" value="1"/>
</dbReference>
<accession>A0A3B0Z168</accession>
<dbReference type="InterPro" id="IPR000594">
    <property type="entry name" value="ThiF_NAD_FAD-bd"/>
</dbReference>
<keyword evidence="5" id="KW-0548">Nucleotidyltransferase</keyword>
<dbReference type="NCBIfam" id="NF004281">
    <property type="entry name" value="PRK05690.1"/>
    <property type="match status" value="1"/>
</dbReference>
<gene>
    <name evidence="5" type="ORF">MNBD_GAMMA16-573</name>
</gene>
<dbReference type="InterPro" id="IPR035985">
    <property type="entry name" value="Ubiquitin-activating_enz"/>
</dbReference>
<dbReference type="InterPro" id="IPR045886">
    <property type="entry name" value="ThiF/MoeB/HesA"/>
</dbReference>
<dbReference type="GO" id="GO:0008146">
    <property type="term" value="F:sulfotransferase activity"/>
    <property type="evidence" value="ECO:0007669"/>
    <property type="project" value="TreeGrafter"/>
</dbReference>
<dbReference type="NCBIfam" id="NF006444">
    <property type="entry name" value="PRK08762.1"/>
    <property type="match status" value="1"/>
</dbReference>
<dbReference type="FunFam" id="3.40.50.720:FF:000033">
    <property type="entry name" value="Adenylyltransferase and sulfurtransferase MOCS3"/>
    <property type="match status" value="1"/>
</dbReference>
<reference evidence="5" key="1">
    <citation type="submission" date="2018-06" db="EMBL/GenBank/DDBJ databases">
        <authorList>
            <person name="Zhirakovskaya E."/>
        </authorList>
    </citation>
    <scope>NUCLEOTIDE SEQUENCE</scope>
</reference>
<proteinExistence type="predicted"/>
<dbReference type="InterPro" id="IPR036873">
    <property type="entry name" value="Rhodanese-like_dom_sf"/>
</dbReference>
<dbReference type="GO" id="GO:0061605">
    <property type="term" value="F:molybdopterin-synthase adenylyltransferase activity"/>
    <property type="evidence" value="ECO:0007669"/>
    <property type="project" value="UniProtKB-EC"/>
</dbReference>
<evidence type="ECO:0000256" key="3">
    <source>
        <dbReference type="ARBA" id="ARBA00022840"/>
    </source>
</evidence>
<evidence type="ECO:0000256" key="1">
    <source>
        <dbReference type="ARBA" id="ARBA00022679"/>
    </source>
</evidence>
<dbReference type="Pfam" id="PF00899">
    <property type="entry name" value="ThiF"/>
    <property type="match status" value="1"/>
</dbReference>
<keyword evidence="2" id="KW-0547">Nucleotide-binding</keyword>
<evidence type="ECO:0000313" key="5">
    <source>
        <dbReference type="EMBL" id="VAW86998.1"/>
    </source>
</evidence>
<dbReference type="GO" id="GO:0008641">
    <property type="term" value="F:ubiquitin-like modifier activating enzyme activity"/>
    <property type="evidence" value="ECO:0007669"/>
    <property type="project" value="InterPro"/>
</dbReference>
<dbReference type="PANTHER" id="PTHR10953:SF102">
    <property type="entry name" value="ADENYLYLTRANSFERASE AND SULFURTRANSFERASE MOCS3"/>
    <property type="match status" value="1"/>
</dbReference>
<feature type="domain" description="Rhodanese" evidence="4">
    <location>
        <begin position="27"/>
        <end position="117"/>
    </location>
</feature>
<dbReference type="GO" id="GO:0005524">
    <property type="term" value="F:ATP binding"/>
    <property type="evidence" value="ECO:0007669"/>
    <property type="project" value="UniProtKB-KW"/>
</dbReference>
<dbReference type="GO" id="GO:0004792">
    <property type="term" value="F:thiosulfate-cyanide sulfurtransferase activity"/>
    <property type="evidence" value="ECO:0007669"/>
    <property type="project" value="TreeGrafter"/>
</dbReference>